<evidence type="ECO:0000259" key="1">
    <source>
        <dbReference type="Pfam" id="PF01498"/>
    </source>
</evidence>
<feature type="domain" description="Tc1-like transposase DDE" evidence="2">
    <location>
        <begin position="149"/>
        <end position="300"/>
    </location>
</feature>
<dbReference type="GO" id="GO:0006313">
    <property type="term" value="P:DNA transposition"/>
    <property type="evidence" value="ECO:0007669"/>
    <property type="project" value="InterPro"/>
</dbReference>
<dbReference type="Bgee" id="ENSAMXG00000033901">
    <property type="expression patterns" value="Expressed in head kidney"/>
</dbReference>
<dbReference type="STRING" id="7994.ENSAMXP00000044155"/>
<dbReference type="SUPFAM" id="SSF46689">
    <property type="entry name" value="Homeodomain-like"/>
    <property type="match status" value="1"/>
</dbReference>
<reference evidence="4" key="3">
    <citation type="submission" date="2025-08" db="UniProtKB">
        <authorList>
            <consortium name="Ensembl"/>
        </authorList>
    </citation>
    <scope>IDENTIFICATION</scope>
</reference>
<evidence type="ECO:0000313" key="4">
    <source>
        <dbReference type="Ensembl" id="ENSAMXP00000044155.1"/>
    </source>
</evidence>
<dbReference type="InterPro" id="IPR036397">
    <property type="entry name" value="RNaseH_sf"/>
</dbReference>
<evidence type="ECO:0000313" key="5">
    <source>
        <dbReference type="Proteomes" id="UP000018467"/>
    </source>
</evidence>
<dbReference type="GO" id="GO:0003677">
    <property type="term" value="F:DNA binding"/>
    <property type="evidence" value="ECO:0007669"/>
    <property type="project" value="InterPro"/>
</dbReference>
<reference evidence="5" key="1">
    <citation type="submission" date="2013-03" db="EMBL/GenBank/DDBJ databases">
        <authorList>
            <person name="Jeffery W."/>
            <person name="Warren W."/>
            <person name="Wilson R.K."/>
        </authorList>
    </citation>
    <scope>NUCLEOTIDE SEQUENCE</scope>
    <source>
        <strain evidence="5">female</strain>
    </source>
</reference>
<reference evidence="5" key="2">
    <citation type="journal article" date="2014" name="Nat. Commun.">
        <title>The cavefish genome reveals candidate genes for eye loss.</title>
        <authorList>
            <person name="McGaugh S.E."/>
            <person name="Gross J.B."/>
            <person name="Aken B."/>
            <person name="Blin M."/>
            <person name="Borowsky R."/>
            <person name="Chalopin D."/>
            <person name="Hinaux H."/>
            <person name="Jeffery W.R."/>
            <person name="Keene A."/>
            <person name="Ma L."/>
            <person name="Minx P."/>
            <person name="Murphy D."/>
            <person name="O'Quin K.E."/>
            <person name="Retaux S."/>
            <person name="Rohner N."/>
            <person name="Searle S.M."/>
            <person name="Stahl B.A."/>
            <person name="Tabin C."/>
            <person name="Volff J.N."/>
            <person name="Yoshizawa M."/>
            <person name="Warren W.C."/>
        </authorList>
    </citation>
    <scope>NUCLEOTIDE SEQUENCE [LARGE SCALE GENOMIC DNA]</scope>
    <source>
        <strain evidence="5">female</strain>
    </source>
</reference>
<dbReference type="Pfam" id="PF25787">
    <property type="entry name" value="HTH_SB"/>
    <property type="match status" value="1"/>
</dbReference>
<dbReference type="InterPro" id="IPR038717">
    <property type="entry name" value="Tc1-like_DDE_dom"/>
</dbReference>
<dbReference type="InterPro" id="IPR036388">
    <property type="entry name" value="WH-like_DNA-bd_sf"/>
</dbReference>
<dbReference type="Gene3D" id="3.30.420.10">
    <property type="entry name" value="Ribonuclease H-like superfamily/Ribonuclease H"/>
    <property type="match status" value="1"/>
</dbReference>
<dbReference type="Ensembl" id="ENSAMXT00000038275.1">
    <property type="protein sequence ID" value="ENSAMXP00000044155.1"/>
    <property type="gene ID" value="ENSAMXG00000033901.1"/>
</dbReference>
<feature type="domain" description="Transposase Tc1-like" evidence="1">
    <location>
        <begin position="71"/>
        <end position="140"/>
    </location>
</feature>
<dbReference type="GO" id="GO:0015074">
    <property type="term" value="P:DNA integration"/>
    <property type="evidence" value="ECO:0007669"/>
    <property type="project" value="InterPro"/>
</dbReference>
<dbReference type="PANTHER" id="PTHR23022:SF135">
    <property type="entry name" value="SI:DKEY-77F5.3"/>
    <property type="match status" value="1"/>
</dbReference>
<reference evidence="4" key="4">
    <citation type="submission" date="2025-09" db="UniProtKB">
        <authorList>
            <consortium name="Ensembl"/>
        </authorList>
    </citation>
    <scope>IDENTIFICATION</scope>
</reference>
<name>A0A3B1JQP2_ASTMX</name>
<sequence>MGKTKELSQDLRVRIVDLHKAGMGYKKISKVLDVKVTIIGAIIRKFKEYNMTINRPRPGAPKEISPRGVAMMLRTVRNRPATTRQELANDLKAAGTTVCKETTGNTLRNNGFTSCSARKVPLLKRAHVEARLKYANDHLKDEPSYWEKVLWSDETKIELFGLNSTRHVWRKKNAAYDPKNTVPTVKHGGGSIMFWGCFSAKGTGLLHRITGKMDGALYRTILRDNLLPSARDLKMGRGWVFQHDNDPKHTAKATKDWLKKNHIKVMEWPSQLPDLNPIENLWRELKVRVAKRQPTNLHDLERICKEEWAKIPPGVCAKLVVNYNKRLTAVLANKGFATKY</sequence>
<dbReference type="InterPro" id="IPR009057">
    <property type="entry name" value="Homeodomain-like_sf"/>
</dbReference>
<feature type="domain" description="Sleeping Beauty transposase HTH" evidence="3">
    <location>
        <begin position="1"/>
        <end position="52"/>
    </location>
</feature>
<dbReference type="AlphaFoldDB" id="A0A3B1JQP2"/>
<evidence type="ECO:0000259" key="3">
    <source>
        <dbReference type="Pfam" id="PF25787"/>
    </source>
</evidence>
<dbReference type="Gene3D" id="1.10.10.10">
    <property type="entry name" value="Winged helix-like DNA-binding domain superfamily/Winged helix DNA-binding domain"/>
    <property type="match status" value="1"/>
</dbReference>
<dbReference type="InParanoid" id="A0A3B1JQP2"/>
<accession>A0A3B1JQP2</accession>
<proteinExistence type="predicted"/>
<keyword evidence="5" id="KW-1185">Reference proteome</keyword>
<dbReference type="Pfam" id="PF13358">
    <property type="entry name" value="DDE_3"/>
    <property type="match status" value="1"/>
</dbReference>
<organism evidence="4 5">
    <name type="scientific">Astyanax mexicanus</name>
    <name type="common">Blind cave fish</name>
    <name type="synonym">Astyanax fasciatus mexicanus</name>
    <dbReference type="NCBI Taxonomy" id="7994"/>
    <lineage>
        <taxon>Eukaryota</taxon>
        <taxon>Metazoa</taxon>
        <taxon>Chordata</taxon>
        <taxon>Craniata</taxon>
        <taxon>Vertebrata</taxon>
        <taxon>Euteleostomi</taxon>
        <taxon>Actinopterygii</taxon>
        <taxon>Neopterygii</taxon>
        <taxon>Teleostei</taxon>
        <taxon>Ostariophysi</taxon>
        <taxon>Characiformes</taxon>
        <taxon>Characoidei</taxon>
        <taxon>Acestrorhamphidae</taxon>
        <taxon>Acestrorhamphinae</taxon>
        <taxon>Astyanax</taxon>
    </lineage>
</organism>
<dbReference type="GeneTree" id="ENSGT01140000282497"/>
<dbReference type="Pfam" id="PF01498">
    <property type="entry name" value="HTH_Tnp_Tc3_2"/>
    <property type="match status" value="1"/>
</dbReference>
<dbReference type="InterPro" id="IPR057667">
    <property type="entry name" value="HTH_SB"/>
</dbReference>
<dbReference type="PANTHER" id="PTHR23022">
    <property type="entry name" value="TRANSPOSABLE ELEMENT-RELATED"/>
    <property type="match status" value="1"/>
</dbReference>
<dbReference type="InterPro" id="IPR052338">
    <property type="entry name" value="Transposase_5"/>
</dbReference>
<dbReference type="InterPro" id="IPR002492">
    <property type="entry name" value="Transposase_Tc1-like"/>
</dbReference>
<dbReference type="Proteomes" id="UP000018467">
    <property type="component" value="Unassembled WGS sequence"/>
</dbReference>
<protein>
    <recommendedName>
        <fullName evidence="6">Tc1-like transposase DDE domain-containing protein</fullName>
    </recommendedName>
</protein>
<evidence type="ECO:0000259" key="2">
    <source>
        <dbReference type="Pfam" id="PF13358"/>
    </source>
</evidence>
<evidence type="ECO:0008006" key="6">
    <source>
        <dbReference type="Google" id="ProtNLM"/>
    </source>
</evidence>